<evidence type="ECO:0000256" key="1">
    <source>
        <dbReference type="ARBA" id="ARBA00004651"/>
    </source>
</evidence>
<keyword evidence="5 7" id="KW-1133">Transmembrane helix</keyword>
<comment type="caution">
    <text evidence="8">The sequence shown here is derived from an EMBL/GenBank/DDBJ whole genome shotgun (WGS) entry which is preliminary data.</text>
</comment>
<gene>
    <name evidence="8" type="ORF">MHBO_003547</name>
</gene>
<sequence>MIGKALPDNIFKAQADGNLLAIVCIFMILGYYFSKHDDKKDGSEGQMFQMVSIFYETISSIVNFFMYFTSFAVFAIIAKNVALIKDLDGLVSIYPLAYTFIGSIVACFFVYCVLCGVVIQKNPFQILKEYKDPIVTAISTSSSATALSQMIIVGKNRHPNYEKETNFIMTMLSTFQMSGSAVYFTVVTIFVAVMNGKPLDFGHYIILAIVVIMVTIANSPVPLSVIVFLNVVCNSIGVTVSTRLQSVLITFDCFLDRLITTLNVIGGIFTFEIVFALYTKQNPQVKKYVSTTIDNDPGYVFY</sequence>
<evidence type="ECO:0000313" key="9">
    <source>
        <dbReference type="Proteomes" id="UP001439008"/>
    </source>
</evidence>
<feature type="transmembrane region" description="Helical" evidence="7">
    <location>
        <begin position="53"/>
        <end position="77"/>
    </location>
</feature>
<feature type="transmembrane region" description="Helical" evidence="7">
    <location>
        <begin position="97"/>
        <end position="119"/>
    </location>
</feature>
<feature type="transmembrane region" description="Helical" evidence="7">
    <location>
        <begin position="258"/>
        <end position="278"/>
    </location>
</feature>
<dbReference type="PANTHER" id="PTHR42865">
    <property type="entry name" value="PROTON/GLUTAMATE-ASPARTATE SYMPORTER"/>
    <property type="match status" value="1"/>
</dbReference>
<dbReference type="EMBL" id="JBDODL010002106">
    <property type="protein sequence ID" value="MES1922030.1"/>
    <property type="molecule type" value="Genomic_DNA"/>
</dbReference>
<keyword evidence="4 7" id="KW-0812">Transmembrane</keyword>
<organism evidence="8 9">
    <name type="scientific">Bonamia ostreae</name>
    <dbReference type="NCBI Taxonomy" id="126728"/>
    <lineage>
        <taxon>Eukaryota</taxon>
        <taxon>Sar</taxon>
        <taxon>Rhizaria</taxon>
        <taxon>Endomyxa</taxon>
        <taxon>Ascetosporea</taxon>
        <taxon>Haplosporida</taxon>
        <taxon>Bonamia</taxon>
    </lineage>
</organism>
<evidence type="ECO:0000256" key="2">
    <source>
        <dbReference type="ARBA" id="ARBA00022448"/>
    </source>
</evidence>
<keyword evidence="9" id="KW-1185">Reference proteome</keyword>
<accession>A0ABV2AQS8</accession>
<dbReference type="PANTHER" id="PTHR42865:SF7">
    <property type="entry name" value="PROTON_GLUTAMATE-ASPARTATE SYMPORTER"/>
    <property type="match status" value="1"/>
</dbReference>
<dbReference type="Pfam" id="PF00375">
    <property type="entry name" value="SDF"/>
    <property type="match status" value="1"/>
</dbReference>
<evidence type="ECO:0000256" key="7">
    <source>
        <dbReference type="RuleBase" id="RU361216"/>
    </source>
</evidence>
<keyword evidence="3" id="KW-1003">Cell membrane</keyword>
<dbReference type="InterPro" id="IPR001991">
    <property type="entry name" value="Na-dicarboxylate_symporter"/>
</dbReference>
<dbReference type="Proteomes" id="UP001439008">
    <property type="component" value="Unassembled WGS sequence"/>
</dbReference>
<name>A0ABV2AQS8_9EUKA</name>
<proteinExistence type="inferred from homology"/>
<dbReference type="Gene3D" id="1.10.3860.10">
    <property type="entry name" value="Sodium:dicarboxylate symporter"/>
    <property type="match status" value="1"/>
</dbReference>
<protein>
    <recommendedName>
        <fullName evidence="7">Amino acid transporter</fullName>
    </recommendedName>
</protein>
<feature type="transmembrane region" description="Helical" evidence="7">
    <location>
        <begin position="201"/>
        <end position="218"/>
    </location>
</feature>
<comment type="similarity">
    <text evidence="7">Belongs to the dicarboxylate/amino acid:cation symporter (DAACS) (TC 2.A.23) family.</text>
</comment>
<reference evidence="8 9" key="1">
    <citation type="journal article" date="2024" name="BMC Biol.">
        <title>Comparative genomics of Ascetosporea gives new insight into the evolutionary basis for animal parasitism in Rhizaria.</title>
        <authorList>
            <person name="Hiltunen Thoren M."/>
            <person name="Onut-Brannstrom I."/>
            <person name="Alfjorden A."/>
            <person name="Peckova H."/>
            <person name="Swords F."/>
            <person name="Hooper C."/>
            <person name="Holzer A.S."/>
            <person name="Bass D."/>
            <person name="Burki F."/>
        </authorList>
    </citation>
    <scope>NUCLEOTIDE SEQUENCE [LARGE SCALE GENOMIC DNA]</scope>
    <source>
        <strain evidence="8">20-A016</strain>
    </source>
</reference>
<feature type="transmembrane region" description="Helical" evidence="7">
    <location>
        <begin position="167"/>
        <end position="195"/>
    </location>
</feature>
<dbReference type="SUPFAM" id="SSF118215">
    <property type="entry name" value="Proton glutamate symport protein"/>
    <property type="match status" value="1"/>
</dbReference>
<evidence type="ECO:0000256" key="3">
    <source>
        <dbReference type="ARBA" id="ARBA00022475"/>
    </source>
</evidence>
<dbReference type="InterPro" id="IPR036458">
    <property type="entry name" value="Na:dicarbo_symporter_sf"/>
</dbReference>
<evidence type="ECO:0000256" key="6">
    <source>
        <dbReference type="ARBA" id="ARBA00023136"/>
    </source>
</evidence>
<comment type="subcellular location">
    <subcellularLocation>
        <location evidence="1">Cell membrane</location>
        <topology evidence="1">Multi-pass membrane protein</topology>
    </subcellularLocation>
    <subcellularLocation>
        <location evidence="7">Membrane</location>
        <topology evidence="7">Multi-pass membrane protein</topology>
    </subcellularLocation>
</comment>
<keyword evidence="6 7" id="KW-0472">Membrane</keyword>
<evidence type="ECO:0000256" key="4">
    <source>
        <dbReference type="ARBA" id="ARBA00022692"/>
    </source>
</evidence>
<evidence type="ECO:0000256" key="5">
    <source>
        <dbReference type="ARBA" id="ARBA00022989"/>
    </source>
</evidence>
<feature type="transmembrane region" description="Helical" evidence="7">
    <location>
        <begin position="15"/>
        <end position="33"/>
    </location>
</feature>
<evidence type="ECO:0000313" key="8">
    <source>
        <dbReference type="EMBL" id="MES1922030.1"/>
    </source>
</evidence>
<keyword evidence="2 7" id="KW-0813">Transport</keyword>
<dbReference type="PRINTS" id="PR00173">
    <property type="entry name" value="EDTRNSPORT"/>
</dbReference>
<keyword evidence="7" id="KW-0769">Symport</keyword>